<dbReference type="Gene3D" id="1.10.287.110">
    <property type="entry name" value="DnaJ domain"/>
    <property type="match status" value="1"/>
</dbReference>
<reference evidence="3 4" key="1">
    <citation type="journal article" date="2018" name="IMA Fungus">
        <title>IMA Genome-F 9: Draft genome sequence of Annulohypoxylon stygium, Aspergillus mulundensis, Berkeleyomyces basicola (syn. Thielaviopsis basicola), Ceratocystis smalleyi, two Cercospora beticola strains, Coleophoma cylindrospora, Fusarium fracticaudum, Phialophora cf. hyalina, and Morchella septimelata.</title>
        <authorList>
            <person name="Wingfield B.D."/>
            <person name="Bills G.F."/>
            <person name="Dong Y."/>
            <person name="Huang W."/>
            <person name="Nel W.J."/>
            <person name="Swalarsk-Parry B.S."/>
            <person name="Vaghefi N."/>
            <person name="Wilken P.M."/>
            <person name="An Z."/>
            <person name="de Beer Z.W."/>
            <person name="De Vos L."/>
            <person name="Chen L."/>
            <person name="Duong T.A."/>
            <person name="Gao Y."/>
            <person name="Hammerbacher A."/>
            <person name="Kikkert J.R."/>
            <person name="Li Y."/>
            <person name="Li H."/>
            <person name="Li K."/>
            <person name="Li Q."/>
            <person name="Liu X."/>
            <person name="Ma X."/>
            <person name="Naidoo K."/>
            <person name="Pethybridge S.J."/>
            <person name="Sun J."/>
            <person name="Steenkamp E.T."/>
            <person name="van der Nest M.A."/>
            <person name="van Wyk S."/>
            <person name="Wingfield M.J."/>
            <person name="Xiong C."/>
            <person name="Yue Q."/>
            <person name="Zhang X."/>
        </authorList>
    </citation>
    <scope>NUCLEOTIDE SEQUENCE [LARGE SCALE GENOMIC DNA]</scope>
    <source>
        <strain evidence="3 4">BP 5553</strain>
    </source>
</reference>
<dbReference type="PROSITE" id="PS50076">
    <property type="entry name" value="DNAJ_2"/>
    <property type="match status" value="1"/>
</dbReference>
<feature type="compositionally biased region" description="Low complexity" evidence="1">
    <location>
        <begin position="699"/>
        <end position="710"/>
    </location>
</feature>
<dbReference type="STRING" id="2656787.A0A370TJT1"/>
<dbReference type="EMBL" id="NPIC01000005">
    <property type="protein sequence ID" value="RDL35774.1"/>
    <property type="molecule type" value="Genomic_DNA"/>
</dbReference>
<sequence length="1009" mass="110414">MVKADLTRDYYGDLELLPGADIQEIKKQFKKLALTYHPDRNPGRETEVTAKFQKIQSAHEVLIDATERARYDANRVRVTSSHYKSAYGGPTSSGVRGNPWSSAGSQWAPPPKPPTARRAPPPSTGARRYEKFDTPKNSSHWSSQEGPEARARTYEAWEHMRSHNSAKPSPGRTGGPPKPPPRETPQPARGDGEARRYGAASKPRAAYDDTRNGHMPNETPRRRSQSTNTSPRKGFMPNTPGGDEPAAPRGAYFTTQRAPPDPPPRKPSPSVSNVAPDPLKQFRDKASNFEPRVSTPYATHGGEKFNPFETANISRSKSTREPSSSKHVPRTGSDPNLASPRRTTTFADQYPSKPSNSYAAPQVEVDSSSSEDEPRTNGHAFGKPRYSTKASNGTSAPPRAPQVPNAGKASSNPRAATTNIGKFRQWMRENPGVEPPLNGFPPDGPPLRSDPPKNDTPDGTKMYATFTHSSIYSDRKRSSSYSVKVPTVSEDMSSQNPKIASNSTPKYLFSKGTEPKTPPSGVTPDSQTLNAFEGLQRTVIDQLLSSKGKNSCSNPHHNATPLKRASENNGQTSRSSNCRIPSRASHWLDYRDSANAGSPSKKLKPLKHLHAVHLHSAKKANGFWQDYGELKANANQSGYSRFSFNVDNDTFKQTNPPPRTFASSSTENISTTFSPEDWTGTFEAGAEYFKPNQKTTGVSSGPHRGQSGSRSRGRSPTKVPPVDPKFPQPSAVPETPIESPGGTKFSPDQWAQIFKPQTFAPPNIPPRPNRPRPTPTRPAMATPPVAGGSGVGADKAGFGTNPATPSAPTTPNPDAMDVDTPPVTNTVPQFANKLNINTESVKRPAPTSHSQSPTDAEALKVNFDDLNIQDLISSLNLPLPPSGPVVPQPPSRPNSPLGPAYETFKKKFEIYMGEWDLFNSKNMLHLVARKNQVDTLGAERWQDNAGIELYRRGLREDAVVIKHWQDAREAHEKVMKEYVVVRERMKSQSEMKKAGVAAGEDQRPRKKTH</sequence>
<keyword evidence="4" id="KW-1185">Reference proteome</keyword>
<dbReference type="InterPro" id="IPR001623">
    <property type="entry name" value="DnaJ_domain"/>
</dbReference>
<feature type="compositionally biased region" description="Low complexity" evidence="1">
    <location>
        <begin position="800"/>
        <end position="813"/>
    </location>
</feature>
<dbReference type="PANTHER" id="PTHR44029">
    <property type="entry name" value="DNAJ HOMOLOG SUBFAMILY C MEMBER 21"/>
    <property type="match status" value="1"/>
</dbReference>
<dbReference type="CDD" id="cd06257">
    <property type="entry name" value="DnaJ"/>
    <property type="match status" value="1"/>
</dbReference>
<feature type="compositionally biased region" description="Pro residues" evidence="1">
    <location>
        <begin position="718"/>
        <end position="727"/>
    </location>
</feature>
<feature type="compositionally biased region" description="Polar residues" evidence="1">
    <location>
        <begin position="90"/>
        <end position="105"/>
    </location>
</feature>
<feature type="compositionally biased region" description="Polar residues" evidence="1">
    <location>
        <begin position="408"/>
        <end position="420"/>
    </location>
</feature>
<feature type="compositionally biased region" description="Low complexity" evidence="1">
    <location>
        <begin position="777"/>
        <end position="786"/>
    </location>
</feature>
<feature type="compositionally biased region" description="Polar residues" evidence="1">
    <location>
        <begin position="135"/>
        <end position="145"/>
    </location>
</feature>
<feature type="compositionally biased region" description="Pro residues" evidence="1">
    <location>
        <begin position="438"/>
        <end position="449"/>
    </location>
</feature>
<proteinExistence type="predicted"/>
<gene>
    <name evidence="3" type="ORF">BP5553_06386</name>
</gene>
<dbReference type="SMART" id="SM00271">
    <property type="entry name" value="DnaJ"/>
    <property type="match status" value="1"/>
</dbReference>
<dbReference type="GeneID" id="43599235"/>
<feature type="region of interest" description="Disordered" evidence="1">
    <location>
        <begin position="486"/>
        <end position="527"/>
    </location>
</feature>
<organism evidence="3 4">
    <name type="scientific">Venustampulla echinocandica</name>
    <dbReference type="NCBI Taxonomy" id="2656787"/>
    <lineage>
        <taxon>Eukaryota</taxon>
        <taxon>Fungi</taxon>
        <taxon>Dikarya</taxon>
        <taxon>Ascomycota</taxon>
        <taxon>Pezizomycotina</taxon>
        <taxon>Leotiomycetes</taxon>
        <taxon>Helotiales</taxon>
        <taxon>Pleuroascaceae</taxon>
        <taxon>Venustampulla</taxon>
    </lineage>
</organism>
<dbReference type="Pfam" id="PF00226">
    <property type="entry name" value="DnaJ"/>
    <property type="match status" value="1"/>
</dbReference>
<evidence type="ECO:0000313" key="3">
    <source>
        <dbReference type="EMBL" id="RDL35774.1"/>
    </source>
</evidence>
<dbReference type="InterPro" id="IPR018253">
    <property type="entry name" value="DnaJ_domain_CS"/>
</dbReference>
<feature type="compositionally biased region" description="Pro residues" evidence="1">
    <location>
        <begin position="762"/>
        <end position="776"/>
    </location>
</feature>
<dbReference type="InterPro" id="IPR051964">
    <property type="entry name" value="Chaperone_stress_response"/>
</dbReference>
<feature type="compositionally biased region" description="Polar residues" evidence="1">
    <location>
        <begin position="567"/>
        <end position="579"/>
    </location>
</feature>
<dbReference type="GO" id="GO:0005737">
    <property type="term" value="C:cytoplasm"/>
    <property type="evidence" value="ECO:0007669"/>
    <property type="project" value="TreeGrafter"/>
</dbReference>
<feature type="compositionally biased region" description="Polar residues" evidence="1">
    <location>
        <begin position="661"/>
        <end position="674"/>
    </location>
</feature>
<accession>A0A370TJT1</accession>
<feature type="compositionally biased region" description="Polar residues" evidence="1">
    <location>
        <begin position="546"/>
        <end position="557"/>
    </location>
</feature>
<dbReference type="InterPro" id="IPR036869">
    <property type="entry name" value="J_dom_sf"/>
</dbReference>
<name>A0A370TJT1_9HELO</name>
<dbReference type="Proteomes" id="UP000254866">
    <property type="component" value="Unassembled WGS sequence"/>
</dbReference>
<feature type="region of interest" description="Disordered" evidence="1">
    <location>
        <begin position="987"/>
        <end position="1009"/>
    </location>
</feature>
<dbReference type="FunFam" id="1.10.287.110:FF:000096">
    <property type="entry name" value="DnaJ domain protein"/>
    <property type="match status" value="1"/>
</dbReference>
<feature type="region of interest" description="Disordered" evidence="1">
    <location>
        <begin position="546"/>
        <end position="579"/>
    </location>
</feature>
<feature type="compositionally biased region" description="Pro residues" evidence="1">
    <location>
        <begin position="108"/>
        <end position="123"/>
    </location>
</feature>
<dbReference type="PROSITE" id="PS00636">
    <property type="entry name" value="DNAJ_1"/>
    <property type="match status" value="1"/>
</dbReference>
<feature type="region of interest" description="Disordered" evidence="1">
    <location>
        <begin position="652"/>
        <end position="677"/>
    </location>
</feature>
<feature type="compositionally biased region" description="Polar residues" evidence="1">
    <location>
        <begin position="490"/>
        <end position="505"/>
    </location>
</feature>
<dbReference type="OrthoDB" id="10250354at2759"/>
<dbReference type="RefSeq" id="XP_031868430.1">
    <property type="nucleotide sequence ID" value="XM_032015009.1"/>
</dbReference>
<dbReference type="PRINTS" id="PR00625">
    <property type="entry name" value="JDOMAIN"/>
</dbReference>
<dbReference type="SUPFAM" id="SSF46565">
    <property type="entry name" value="Chaperone J-domain"/>
    <property type="match status" value="1"/>
</dbReference>
<evidence type="ECO:0000256" key="1">
    <source>
        <dbReference type="SAM" id="MobiDB-lite"/>
    </source>
</evidence>
<comment type="caution">
    <text evidence="3">The sequence shown here is derived from an EMBL/GenBank/DDBJ whole genome shotgun (WGS) entry which is preliminary data.</text>
</comment>
<protein>
    <recommendedName>
        <fullName evidence="2">J domain-containing protein</fullName>
    </recommendedName>
</protein>
<feature type="compositionally biased region" description="Basic and acidic residues" evidence="1">
    <location>
        <begin position="147"/>
        <end position="161"/>
    </location>
</feature>
<evidence type="ECO:0000313" key="4">
    <source>
        <dbReference type="Proteomes" id="UP000254866"/>
    </source>
</evidence>
<feature type="region of interest" description="Disordered" evidence="1">
    <location>
        <begin position="691"/>
        <end position="813"/>
    </location>
</feature>
<dbReference type="PANTHER" id="PTHR44029:SF1">
    <property type="entry name" value="DNAJ HOMOLOG SUBFAMILY C MEMBER 21"/>
    <property type="match status" value="1"/>
</dbReference>
<feature type="region of interest" description="Disordered" evidence="1">
    <location>
        <begin position="83"/>
        <end position="462"/>
    </location>
</feature>
<feature type="domain" description="J" evidence="2">
    <location>
        <begin position="9"/>
        <end position="75"/>
    </location>
</feature>
<feature type="compositionally biased region" description="Polar residues" evidence="1">
    <location>
        <begin position="333"/>
        <end position="359"/>
    </location>
</feature>
<evidence type="ECO:0000259" key="2">
    <source>
        <dbReference type="PROSITE" id="PS50076"/>
    </source>
</evidence>
<dbReference type="AlphaFoldDB" id="A0A370TJT1"/>